<feature type="signal peptide" evidence="5">
    <location>
        <begin position="1"/>
        <end position="16"/>
    </location>
</feature>
<dbReference type="InterPro" id="IPR028082">
    <property type="entry name" value="Peripla_BP_I"/>
</dbReference>
<dbReference type="CDD" id="cd06352">
    <property type="entry name" value="PBP1_NPR_GC-like"/>
    <property type="match status" value="1"/>
</dbReference>
<dbReference type="InterPro" id="IPR001828">
    <property type="entry name" value="ANF_lig-bd_rcpt"/>
</dbReference>
<dbReference type="Pfam" id="PF01094">
    <property type="entry name" value="ANF_receptor"/>
    <property type="match status" value="1"/>
</dbReference>
<protein>
    <submittedName>
        <fullName evidence="9">ANF_receptor domain-containing protein</fullName>
    </submittedName>
</protein>
<gene>
    <name evidence="7" type="ORF">HPBE_LOCUS20180</name>
</gene>
<keyword evidence="2" id="KW-0812">Transmembrane</keyword>
<keyword evidence="5" id="KW-0732">Signal</keyword>
<dbReference type="Gene3D" id="3.40.50.2300">
    <property type="match status" value="1"/>
</dbReference>
<evidence type="ECO:0000256" key="4">
    <source>
        <dbReference type="ARBA" id="ARBA00023136"/>
    </source>
</evidence>
<dbReference type="AlphaFoldDB" id="A0A183GD77"/>
<dbReference type="InterPro" id="IPR052612">
    <property type="entry name" value="ANP_Clearance_Receptor"/>
</dbReference>
<dbReference type="OrthoDB" id="5855204at2759"/>
<feature type="domain" description="Receptor ligand binding region" evidence="6">
    <location>
        <begin position="43"/>
        <end position="190"/>
    </location>
</feature>
<dbReference type="EMBL" id="UZAH01031935">
    <property type="protein sequence ID" value="VDP18664.1"/>
    <property type="molecule type" value="Genomic_DNA"/>
</dbReference>
<dbReference type="GO" id="GO:0038023">
    <property type="term" value="F:signaling receptor activity"/>
    <property type="evidence" value="ECO:0007669"/>
    <property type="project" value="TreeGrafter"/>
</dbReference>
<dbReference type="PANTHER" id="PTHR44755:SF8">
    <property type="entry name" value="RECEPTOR LIGAND BINDING REGION DOMAIN-CONTAINING PROTEIN"/>
    <property type="match status" value="1"/>
</dbReference>
<accession>A0A3P8CH25</accession>
<accession>A0A183GD77</accession>
<feature type="chain" id="PRO_5044552004" evidence="5">
    <location>
        <begin position="17"/>
        <end position="223"/>
    </location>
</feature>
<evidence type="ECO:0000256" key="3">
    <source>
        <dbReference type="ARBA" id="ARBA00022989"/>
    </source>
</evidence>
<evidence type="ECO:0000313" key="9">
    <source>
        <dbReference type="WBParaSite" id="HPBE_0002018101-mRNA-1"/>
    </source>
</evidence>
<comment type="subcellular location">
    <subcellularLocation>
        <location evidence="1">Membrane</location>
    </subcellularLocation>
</comment>
<evidence type="ECO:0000259" key="6">
    <source>
        <dbReference type="Pfam" id="PF01094"/>
    </source>
</evidence>
<evidence type="ECO:0000256" key="1">
    <source>
        <dbReference type="ARBA" id="ARBA00004370"/>
    </source>
</evidence>
<organism evidence="8 9">
    <name type="scientific">Heligmosomoides polygyrus</name>
    <name type="common">Parasitic roundworm</name>
    <dbReference type="NCBI Taxonomy" id="6339"/>
    <lineage>
        <taxon>Eukaryota</taxon>
        <taxon>Metazoa</taxon>
        <taxon>Ecdysozoa</taxon>
        <taxon>Nematoda</taxon>
        <taxon>Chromadorea</taxon>
        <taxon>Rhabditida</taxon>
        <taxon>Rhabditina</taxon>
        <taxon>Rhabditomorpha</taxon>
        <taxon>Strongyloidea</taxon>
        <taxon>Heligmosomidae</taxon>
        <taxon>Heligmosomoides</taxon>
    </lineage>
</organism>
<dbReference type="Proteomes" id="UP000050761">
    <property type="component" value="Unassembled WGS sequence"/>
</dbReference>
<name>A0A183GD77_HELPZ</name>
<keyword evidence="8" id="KW-1185">Reference proteome</keyword>
<dbReference type="SUPFAM" id="SSF53822">
    <property type="entry name" value="Periplasmic binding protein-like I"/>
    <property type="match status" value="1"/>
</dbReference>
<dbReference type="GO" id="GO:0007165">
    <property type="term" value="P:signal transduction"/>
    <property type="evidence" value="ECO:0007669"/>
    <property type="project" value="TreeGrafter"/>
</dbReference>
<reference evidence="7 8" key="1">
    <citation type="submission" date="2018-11" db="EMBL/GenBank/DDBJ databases">
        <authorList>
            <consortium name="Pathogen Informatics"/>
        </authorList>
    </citation>
    <scope>NUCLEOTIDE SEQUENCE [LARGE SCALE GENOMIC DNA]</scope>
</reference>
<evidence type="ECO:0000256" key="2">
    <source>
        <dbReference type="ARBA" id="ARBA00022692"/>
    </source>
</evidence>
<reference evidence="9" key="2">
    <citation type="submission" date="2019-09" db="UniProtKB">
        <authorList>
            <consortium name="WormBaseParasite"/>
        </authorList>
    </citation>
    <scope>IDENTIFICATION</scope>
</reference>
<proteinExistence type="predicted"/>
<keyword evidence="4" id="KW-0472">Membrane</keyword>
<dbReference type="PANTHER" id="PTHR44755">
    <property type="entry name" value="NATRIURETIC PEPTIDE RECEPTOR 3-RELATED"/>
    <property type="match status" value="1"/>
</dbReference>
<evidence type="ECO:0000313" key="8">
    <source>
        <dbReference type="Proteomes" id="UP000050761"/>
    </source>
</evidence>
<evidence type="ECO:0000256" key="5">
    <source>
        <dbReference type="SAM" id="SignalP"/>
    </source>
</evidence>
<sequence>MIVSVIFSLLSSTVSQQKRTVVVGIAAVEEVLPEFMAFSLSGGAIGIALDRMQAEGISQGFDFRFIVNYTECSAQRAVGVALQFMVEENVDVIIAPPCPAPAELMGHLSTYYKKTLLGWGFLTDSRFSNEEDFPYLTKVVPDSLQMMYGVLQVFELFDWNRIAIYYTPDEVNYCNGIIDDAMVRLSLRLVEIGVLPLHLHPDSVCCFDIRRERRADCGMGFPG</sequence>
<dbReference type="GO" id="GO:0017046">
    <property type="term" value="F:peptide hormone binding"/>
    <property type="evidence" value="ECO:0007669"/>
    <property type="project" value="TreeGrafter"/>
</dbReference>
<evidence type="ECO:0000313" key="7">
    <source>
        <dbReference type="EMBL" id="VDP18664.1"/>
    </source>
</evidence>
<dbReference type="WBParaSite" id="HPBE_0002018101-mRNA-1">
    <property type="protein sequence ID" value="HPBE_0002018101-mRNA-1"/>
    <property type="gene ID" value="HPBE_0002018101"/>
</dbReference>
<dbReference type="GO" id="GO:0016020">
    <property type="term" value="C:membrane"/>
    <property type="evidence" value="ECO:0007669"/>
    <property type="project" value="UniProtKB-SubCell"/>
</dbReference>
<keyword evidence="3" id="KW-1133">Transmembrane helix</keyword>